<sequence>MNINWIKVFVAAFLEIFWVIGLTHSHDLWTWTGTVILIIVSNYLMISAAQVLPAGTVYAIFVGIGTGGTVVAEILFFGEPFRWGKIFLIAVLLSGVIGLKLVTENKSDKVKKGVES</sequence>
<reference evidence="8 9" key="1">
    <citation type="submission" date="2021-03" db="EMBL/GenBank/DDBJ databases">
        <title>Genomic Encyclopedia of Type Strains, Phase IV (KMG-IV): sequencing the most valuable type-strain genomes for metagenomic binning, comparative biology and taxonomic classification.</title>
        <authorList>
            <person name="Goeker M."/>
        </authorList>
    </citation>
    <scope>NUCLEOTIDE SEQUENCE [LARGE SCALE GENOMIC DNA]</scope>
    <source>
        <strain evidence="8 9">DSM 25790</strain>
    </source>
</reference>
<dbReference type="PANTHER" id="PTHR30561:SF7">
    <property type="entry name" value="GUANIDINIUM EFFLUX SYSTEM SUBUNIT GDNC-RELATED"/>
    <property type="match status" value="1"/>
</dbReference>
<dbReference type="Pfam" id="PF00893">
    <property type="entry name" value="Multi_Drug_Res"/>
    <property type="match status" value="1"/>
</dbReference>
<keyword evidence="3 6" id="KW-0812">Transmembrane</keyword>
<dbReference type="Proteomes" id="UP001519294">
    <property type="component" value="Unassembled WGS sequence"/>
</dbReference>
<dbReference type="Gene3D" id="1.10.3730.20">
    <property type="match status" value="1"/>
</dbReference>
<evidence type="ECO:0000256" key="4">
    <source>
        <dbReference type="ARBA" id="ARBA00022989"/>
    </source>
</evidence>
<keyword evidence="5 7" id="KW-0472">Membrane</keyword>
<dbReference type="InterPro" id="IPR045324">
    <property type="entry name" value="Small_multidrug_res"/>
</dbReference>
<protein>
    <submittedName>
        <fullName evidence="8">Paired small multidrug resistance pump</fullName>
    </submittedName>
</protein>
<evidence type="ECO:0000256" key="2">
    <source>
        <dbReference type="ARBA" id="ARBA00022475"/>
    </source>
</evidence>
<keyword evidence="9" id="KW-1185">Reference proteome</keyword>
<keyword evidence="4 7" id="KW-1133">Transmembrane helix</keyword>
<dbReference type="SUPFAM" id="SSF103481">
    <property type="entry name" value="Multidrug resistance efflux transporter EmrE"/>
    <property type="match status" value="1"/>
</dbReference>
<comment type="subcellular location">
    <subcellularLocation>
        <location evidence="1 6">Cell membrane</location>
        <topology evidence="1 6">Multi-pass membrane protein</topology>
    </subcellularLocation>
</comment>
<comment type="caution">
    <text evidence="8">The sequence shown here is derived from an EMBL/GenBank/DDBJ whole genome shotgun (WGS) entry which is preliminary data.</text>
</comment>
<feature type="transmembrane region" description="Helical" evidence="7">
    <location>
        <begin position="83"/>
        <end position="102"/>
    </location>
</feature>
<feature type="transmembrane region" description="Helical" evidence="7">
    <location>
        <begin position="57"/>
        <end position="77"/>
    </location>
</feature>
<organism evidence="8 9">
    <name type="scientific">Virgibacillus alimentarius</name>
    <dbReference type="NCBI Taxonomy" id="698769"/>
    <lineage>
        <taxon>Bacteria</taxon>
        <taxon>Bacillati</taxon>
        <taxon>Bacillota</taxon>
        <taxon>Bacilli</taxon>
        <taxon>Bacillales</taxon>
        <taxon>Bacillaceae</taxon>
        <taxon>Virgibacillus</taxon>
    </lineage>
</organism>
<keyword evidence="2" id="KW-1003">Cell membrane</keyword>
<accession>A0ABS4S7L8</accession>
<evidence type="ECO:0000256" key="5">
    <source>
        <dbReference type="ARBA" id="ARBA00023136"/>
    </source>
</evidence>
<dbReference type="PANTHER" id="PTHR30561">
    <property type="entry name" value="SMR FAMILY PROTON-DEPENDENT DRUG EFFLUX TRANSPORTER SUGE"/>
    <property type="match status" value="1"/>
</dbReference>
<evidence type="ECO:0000313" key="8">
    <source>
        <dbReference type="EMBL" id="MBP2257409.1"/>
    </source>
</evidence>
<comment type="similarity">
    <text evidence="6">Belongs to the drug/metabolite transporter (DMT) superfamily. Small multidrug resistance (SMR) (TC 2.A.7.1) family.</text>
</comment>
<feature type="transmembrane region" description="Helical" evidence="7">
    <location>
        <begin position="5"/>
        <end position="22"/>
    </location>
</feature>
<evidence type="ECO:0000256" key="3">
    <source>
        <dbReference type="ARBA" id="ARBA00022692"/>
    </source>
</evidence>
<evidence type="ECO:0000256" key="6">
    <source>
        <dbReference type="RuleBase" id="RU003942"/>
    </source>
</evidence>
<gene>
    <name evidence="8" type="ORF">J2Z81_001357</name>
</gene>
<dbReference type="RefSeq" id="WP_029271039.1">
    <property type="nucleotide sequence ID" value="NZ_JAGIKX010000008.1"/>
</dbReference>
<name>A0ABS4S7L8_9BACI</name>
<proteinExistence type="inferred from homology"/>
<dbReference type="EMBL" id="JAGIKX010000008">
    <property type="protein sequence ID" value="MBP2257409.1"/>
    <property type="molecule type" value="Genomic_DNA"/>
</dbReference>
<evidence type="ECO:0000256" key="7">
    <source>
        <dbReference type="SAM" id="Phobius"/>
    </source>
</evidence>
<evidence type="ECO:0000313" key="9">
    <source>
        <dbReference type="Proteomes" id="UP001519294"/>
    </source>
</evidence>
<feature type="transmembrane region" description="Helical" evidence="7">
    <location>
        <begin position="28"/>
        <end position="45"/>
    </location>
</feature>
<evidence type="ECO:0000256" key="1">
    <source>
        <dbReference type="ARBA" id="ARBA00004651"/>
    </source>
</evidence>
<dbReference type="InterPro" id="IPR037185">
    <property type="entry name" value="EmrE-like"/>
</dbReference>
<dbReference type="InterPro" id="IPR000390">
    <property type="entry name" value="Small_drug/metabolite_transptr"/>
</dbReference>